<proteinExistence type="predicted"/>
<accession>A0ABU7GGG3</accession>
<evidence type="ECO:0000313" key="3">
    <source>
        <dbReference type="Proteomes" id="UP001343492"/>
    </source>
</evidence>
<dbReference type="RefSeq" id="WP_354145276.1">
    <property type="nucleotide sequence ID" value="NZ_JAZDQV010000011.1"/>
</dbReference>
<feature type="signal peptide" evidence="1">
    <location>
        <begin position="1"/>
        <end position="23"/>
    </location>
</feature>
<dbReference type="Proteomes" id="UP001343492">
    <property type="component" value="Unassembled WGS sequence"/>
</dbReference>
<reference evidence="2 3" key="1">
    <citation type="submission" date="2024-01" db="EMBL/GenBank/DDBJ databases">
        <title>The genome sequence of Erythrobacteraceae sp. strain 1XM1-14.</title>
        <authorList>
            <person name="Liu Y."/>
        </authorList>
    </citation>
    <scope>NUCLEOTIDE SEQUENCE [LARGE SCALE GENOMIC DNA]</scope>
    <source>
        <strain evidence="2 3">1XM1-14</strain>
    </source>
</reference>
<dbReference type="Pfam" id="PF12006">
    <property type="entry name" value="DUF3500"/>
    <property type="match status" value="1"/>
</dbReference>
<protein>
    <submittedName>
        <fullName evidence="2">DUF3500 domain-containing protein</fullName>
    </submittedName>
</protein>
<comment type="caution">
    <text evidence="2">The sequence shown here is derived from an EMBL/GenBank/DDBJ whole genome shotgun (WGS) entry which is preliminary data.</text>
</comment>
<dbReference type="EMBL" id="JAZDQV010000011">
    <property type="protein sequence ID" value="MEE1878169.1"/>
    <property type="molecule type" value="Genomic_DNA"/>
</dbReference>
<evidence type="ECO:0000256" key="1">
    <source>
        <dbReference type="SAM" id="SignalP"/>
    </source>
</evidence>
<feature type="chain" id="PRO_5045572491" evidence="1">
    <location>
        <begin position="24"/>
        <end position="374"/>
    </location>
</feature>
<keyword evidence="3" id="KW-1185">Reference proteome</keyword>
<sequence>MKAFIRSVAIAAMAVAVPVTQLAAHESEEHALDEARVEAMRAATVAFLESLDDAQRSQVMASLDDNHARTNWSNLPVGMAPRSGLAVADMAPSQRIALHAMMAAALSSQGYFKTTTIMWHEDVLHDIAAGAIAAMPDSDPNKAQAQSFIANYDTEKFFVSVFGDPSEKDWGWMVTGHHFAANITVSDNRIAFTPLFLGANPQIVKQGRYAGWRILQHEADRASALLASLKPEQVSQAVLANAVDGDVFLGKGREGRLGAPAGIAASELDPVQLKLLHGLIDEYLGDASDEAAARQRAAIKSDGMDSLYFAWWGPTDDPAARYMFRVQGPSIVIDYVRERSGENEFNHVHSIARDPSNDYGAEWLERHYKEAHQD</sequence>
<keyword evidence="1" id="KW-0732">Signal</keyword>
<dbReference type="InterPro" id="IPR021889">
    <property type="entry name" value="DUF3500"/>
</dbReference>
<gene>
    <name evidence="2" type="ORF">VRS74_10795</name>
</gene>
<evidence type="ECO:0000313" key="2">
    <source>
        <dbReference type="EMBL" id="MEE1878169.1"/>
    </source>
</evidence>
<dbReference type="PANTHER" id="PTHR37489:SF1">
    <property type="entry name" value="DUF3500 DOMAIN-CONTAINING PROTEIN"/>
    <property type="match status" value="1"/>
</dbReference>
<name>A0ABU7GGG3_9SPHN</name>
<organism evidence="2 3">
    <name type="scientific">Altererythrobacter litoralis</name>
    <dbReference type="NCBI Taxonomy" id="3113904"/>
    <lineage>
        <taxon>Bacteria</taxon>
        <taxon>Pseudomonadati</taxon>
        <taxon>Pseudomonadota</taxon>
        <taxon>Alphaproteobacteria</taxon>
        <taxon>Sphingomonadales</taxon>
        <taxon>Erythrobacteraceae</taxon>
        <taxon>Altererythrobacter</taxon>
    </lineage>
</organism>
<dbReference type="PANTHER" id="PTHR37489">
    <property type="entry name" value="DUF3500 DOMAIN-CONTAINING PROTEIN"/>
    <property type="match status" value="1"/>
</dbReference>